<evidence type="ECO:0000313" key="5">
    <source>
        <dbReference type="EMBL" id="MED4400218.1"/>
    </source>
</evidence>
<dbReference type="Gene3D" id="1.10.287.1120">
    <property type="entry name" value="Bipartite methylase S protein"/>
    <property type="match status" value="1"/>
</dbReference>
<comment type="similarity">
    <text evidence="1">Belongs to the type-I restriction system S methylase family.</text>
</comment>
<reference evidence="5 6" key="1">
    <citation type="submission" date="2023-03" db="EMBL/GenBank/DDBJ databases">
        <title>Bacillus Genome Sequencing.</title>
        <authorList>
            <person name="Dunlap C."/>
        </authorList>
    </citation>
    <scope>NUCLEOTIDE SEQUENCE [LARGE SCALE GENOMIC DNA]</scope>
    <source>
        <strain evidence="5 6">NRS-1717</strain>
    </source>
</reference>
<keyword evidence="5" id="KW-0540">Nuclease</keyword>
<evidence type="ECO:0000256" key="2">
    <source>
        <dbReference type="ARBA" id="ARBA00022747"/>
    </source>
</evidence>
<dbReference type="Pfam" id="PF01420">
    <property type="entry name" value="Methylase_S"/>
    <property type="match status" value="1"/>
</dbReference>
<keyword evidence="5" id="KW-0378">Hydrolase</keyword>
<evidence type="ECO:0000256" key="3">
    <source>
        <dbReference type="ARBA" id="ARBA00023125"/>
    </source>
</evidence>
<dbReference type="InterPro" id="IPR000055">
    <property type="entry name" value="Restrct_endonuc_typeI_TRD"/>
</dbReference>
<gene>
    <name evidence="5" type="ORF">P9271_02450</name>
</gene>
<feature type="domain" description="Type I restriction modification DNA specificity" evidence="4">
    <location>
        <begin position="314"/>
        <end position="395"/>
    </location>
</feature>
<accession>A0ABU6NU40</accession>
<keyword evidence="2" id="KW-0680">Restriction system</keyword>
<dbReference type="InterPro" id="IPR044946">
    <property type="entry name" value="Restrct_endonuc_typeI_TRD_sf"/>
</dbReference>
<evidence type="ECO:0000313" key="6">
    <source>
        <dbReference type="Proteomes" id="UP001342826"/>
    </source>
</evidence>
<sequence length="407" mass="47188">MDKEKLIPSLRFSRYIDAWERHKLEHYLNVSNEKNTEEIFGKEDVLSVSGNYGIVNQMEFQGRSFAGASTANYGVVNTGDVVYTKSPLKSNPFGIIKTNKGPTGTVSTLYAVYHPKENVCPDFIQVYFEQYARMNRYMHPLVNKGAKNDMKVSDVNALKGDVIFPKIDEEKDIVKYFSSFDQLITLHQKEYDKLLIVKKAMLEKMFPKKGMNVPEIRFKGFTEPWERRKVGEVTEELDQYTTLKSGFPLLTSSRSGLMMQNEYRDNTSTDNQDTLFSIVPMEACTYRHMSDDDIFHFNINEIVENGLVSREYPVFTASKDNNLFVIIQFLNSSPEFRAFCREQKMGGTRTRLYYKNLCRFELLLPTEKEQDQIAAVLKHFDNLITLHQRKIEKLKNIKAGCLEKMFV</sequence>
<dbReference type="EMBL" id="JARTFS010000001">
    <property type="protein sequence ID" value="MED4400218.1"/>
    <property type="molecule type" value="Genomic_DNA"/>
</dbReference>
<dbReference type="PANTHER" id="PTHR30408">
    <property type="entry name" value="TYPE-1 RESTRICTION ENZYME ECOKI SPECIFICITY PROTEIN"/>
    <property type="match status" value="1"/>
</dbReference>
<protein>
    <submittedName>
        <fullName evidence="5">Restriction endonuclease subunit S</fullName>
    </submittedName>
</protein>
<keyword evidence="5" id="KW-0255">Endonuclease</keyword>
<evidence type="ECO:0000256" key="1">
    <source>
        <dbReference type="ARBA" id="ARBA00010923"/>
    </source>
</evidence>
<dbReference type="GO" id="GO:0004519">
    <property type="term" value="F:endonuclease activity"/>
    <property type="evidence" value="ECO:0007669"/>
    <property type="project" value="UniProtKB-KW"/>
</dbReference>
<organism evidence="5 6">
    <name type="scientific">Metabacillus fastidiosus</name>
    <dbReference type="NCBI Taxonomy" id="1458"/>
    <lineage>
        <taxon>Bacteria</taxon>
        <taxon>Bacillati</taxon>
        <taxon>Bacillota</taxon>
        <taxon>Bacilli</taxon>
        <taxon>Bacillales</taxon>
        <taxon>Bacillaceae</taxon>
        <taxon>Metabacillus</taxon>
    </lineage>
</organism>
<comment type="caution">
    <text evidence="5">The sequence shown here is derived from an EMBL/GenBank/DDBJ whole genome shotgun (WGS) entry which is preliminary data.</text>
</comment>
<dbReference type="InterPro" id="IPR052021">
    <property type="entry name" value="Type-I_RS_S_subunit"/>
</dbReference>
<dbReference type="PANTHER" id="PTHR30408:SF12">
    <property type="entry name" value="TYPE I RESTRICTION ENZYME MJAVIII SPECIFICITY SUBUNIT"/>
    <property type="match status" value="1"/>
</dbReference>
<proteinExistence type="inferred from homology"/>
<dbReference type="SUPFAM" id="SSF116734">
    <property type="entry name" value="DNA methylase specificity domain"/>
    <property type="match status" value="2"/>
</dbReference>
<keyword evidence="6" id="KW-1185">Reference proteome</keyword>
<dbReference type="RefSeq" id="WP_328014793.1">
    <property type="nucleotide sequence ID" value="NZ_JARTFS010000001.1"/>
</dbReference>
<evidence type="ECO:0000259" key="4">
    <source>
        <dbReference type="Pfam" id="PF01420"/>
    </source>
</evidence>
<dbReference type="Gene3D" id="3.90.220.20">
    <property type="entry name" value="DNA methylase specificity domains"/>
    <property type="match status" value="2"/>
</dbReference>
<dbReference type="Proteomes" id="UP001342826">
    <property type="component" value="Unassembled WGS sequence"/>
</dbReference>
<name>A0ABU6NU40_9BACI</name>
<keyword evidence="3" id="KW-0238">DNA-binding</keyword>